<organism evidence="7 8">
    <name type="scientific">Planosporangium thailandense</name>
    <dbReference type="NCBI Taxonomy" id="765197"/>
    <lineage>
        <taxon>Bacteria</taxon>
        <taxon>Bacillati</taxon>
        <taxon>Actinomycetota</taxon>
        <taxon>Actinomycetes</taxon>
        <taxon>Micromonosporales</taxon>
        <taxon>Micromonosporaceae</taxon>
        <taxon>Planosporangium</taxon>
    </lineage>
</organism>
<keyword evidence="3 5" id="KW-1133">Transmembrane helix</keyword>
<dbReference type="Pfam" id="PF13515">
    <property type="entry name" value="FUSC_2"/>
    <property type="match status" value="1"/>
</dbReference>
<evidence type="ECO:0000256" key="4">
    <source>
        <dbReference type="ARBA" id="ARBA00023136"/>
    </source>
</evidence>
<evidence type="ECO:0000256" key="1">
    <source>
        <dbReference type="ARBA" id="ARBA00004141"/>
    </source>
</evidence>
<evidence type="ECO:0000256" key="5">
    <source>
        <dbReference type="SAM" id="Phobius"/>
    </source>
</evidence>
<dbReference type="RefSeq" id="WP_167925826.1">
    <property type="nucleotide sequence ID" value="NZ_JAATVY010000008.1"/>
</dbReference>
<dbReference type="InterPro" id="IPR049453">
    <property type="entry name" value="Memb_transporter_dom"/>
</dbReference>
<evidence type="ECO:0000313" key="7">
    <source>
        <dbReference type="EMBL" id="NJC70938.1"/>
    </source>
</evidence>
<evidence type="ECO:0000256" key="2">
    <source>
        <dbReference type="ARBA" id="ARBA00022692"/>
    </source>
</evidence>
<reference evidence="7 8" key="1">
    <citation type="submission" date="2020-03" db="EMBL/GenBank/DDBJ databases">
        <title>WGS of the type strain of Planosporangium spp.</title>
        <authorList>
            <person name="Thawai C."/>
        </authorList>
    </citation>
    <scope>NUCLEOTIDE SEQUENCE [LARGE SCALE GENOMIC DNA]</scope>
    <source>
        <strain evidence="7 8">TBRC 5610</strain>
    </source>
</reference>
<dbReference type="EMBL" id="JAATVY010000008">
    <property type="protein sequence ID" value="NJC70938.1"/>
    <property type="molecule type" value="Genomic_DNA"/>
</dbReference>
<protein>
    <submittedName>
        <fullName evidence="7">Aromatic acid exporter family protein</fullName>
    </submittedName>
</protein>
<name>A0ABX0XYS2_9ACTN</name>
<sequence>MTLPASLMKTAAIRDGLERVRSNAILVIQAGLAAGLAWFVAHDLVGHPRPFFAPVAAVIPLGAALGHRIRRVVELSIGVAVGVFVGDGLIYLMGTGPWQLAVVVALAVTAALFVRGSPVLIIQAASSAVLVATVQPPTSGLGYPRFVDALVGGGVGLLVTALLLPTNPMTSVHRAVEPLIAAIADGFEGVAAALDARDRPAAEQALERLRDTNSAITAYADALAASREAARLSPVWRRSRARMTRYAESAPELDRAVRNARVLARRVVALLRDDEPVPVELLTAVEELGAATRKFGRMLERGEEPVAVRKLLICAVRHASRAHEATLGFSGQMTIGQIRFVATDLLRATGMDRTAAEKAVRAASTGRAGDDECVRVRHP</sequence>
<evidence type="ECO:0000256" key="3">
    <source>
        <dbReference type="ARBA" id="ARBA00022989"/>
    </source>
</evidence>
<dbReference type="Proteomes" id="UP000722989">
    <property type="component" value="Unassembled WGS sequence"/>
</dbReference>
<feature type="transmembrane region" description="Helical" evidence="5">
    <location>
        <begin position="20"/>
        <end position="41"/>
    </location>
</feature>
<comment type="caution">
    <text evidence="7">The sequence shown here is derived from an EMBL/GenBank/DDBJ whole genome shotgun (WGS) entry which is preliminary data.</text>
</comment>
<evidence type="ECO:0000259" key="6">
    <source>
        <dbReference type="Pfam" id="PF13515"/>
    </source>
</evidence>
<feature type="transmembrane region" description="Helical" evidence="5">
    <location>
        <begin position="143"/>
        <end position="164"/>
    </location>
</feature>
<feature type="domain" description="Integral membrane bound transporter" evidence="6">
    <location>
        <begin position="36"/>
        <end position="159"/>
    </location>
</feature>
<keyword evidence="8" id="KW-1185">Reference proteome</keyword>
<keyword evidence="4 5" id="KW-0472">Membrane</keyword>
<feature type="transmembrane region" description="Helical" evidence="5">
    <location>
        <begin position="98"/>
        <end position="114"/>
    </location>
</feature>
<accession>A0ABX0XYS2</accession>
<keyword evidence="2 5" id="KW-0812">Transmembrane</keyword>
<gene>
    <name evidence="7" type="ORF">HC031_14615</name>
</gene>
<feature type="transmembrane region" description="Helical" evidence="5">
    <location>
        <begin position="72"/>
        <end position="92"/>
    </location>
</feature>
<evidence type="ECO:0000313" key="8">
    <source>
        <dbReference type="Proteomes" id="UP000722989"/>
    </source>
</evidence>
<comment type="subcellular location">
    <subcellularLocation>
        <location evidence="1">Membrane</location>
        <topology evidence="1">Multi-pass membrane protein</topology>
    </subcellularLocation>
</comment>
<proteinExistence type="predicted"/>